<protein>
    <recommendedName>
        <fullName evidence="3">Lipoprotein</fullName>
    </recommendedName>
</protein>
<proteinExistence type="predicted"/>
<accession>A0A1C4GYL6</accession>
<dbReference type="AlphaFoldDB" id="A0A1C4GYL6"/>
<dbReference type="PROSITE" id="PS51257">
    <property type="entry name" value="PROKAR_LIPOPROTEIN"/>
    <property type="match status" value="1"/>
</dbReference>
<evidence type="ECO:0008006" key="3">
    <source>
        <dbReference type="Google" id="ProtNLM"/>
    </source>
</evidence>
<evidence type="ECO:0000313" key="1">
    <source>
        <dbReference type="EMBL" id="SCC73237.1"/>
    </source>
</evidence>
<name>A0A1C4GYL6_9GAMM</name>
<evidence type="ECO:0000313" key="2">
    <source>
        <dbReference type="Proteomes" id="UP000243661"/>
    </source>
</evidence>
<reference evidence="1 2" key="1">
    <citation type="submission" date="2016-08" db="EMBL/GenBank/DDBJ databases">
        <authorList>
            <person name="Seilhamer J.J."/>
        </authorList>
    </citation>
    <scope>NUCLEOTIDE SEQUENCE [LARGE SCALE GENOMIC DNA]</scope>
    <source>
        <strain evidence="1 2">ANC 4874</strain>
    </source>
</reference>
<dbReference type="OrthoDB" id="6695641at2"/>
<dbReference type="Proteomes" id="UP000243661">
    <property type="component" value="Unassembled WGS sequence"/>
</dbReference>
<dbReference type="EMBL" id="FMBK01000017">
    <property type="protein sequence ID" value="SCC73237.1"/>
    <property type="molecule type" value="Genomic_DNA"/>
</dbReference>
<dbReference type="RefSeq" id="WP_092721075.1">
    <property type="nucleotide sequence ID" value="NZ_FMBK01000017.1"/>
</dbReference>
<sequence>MKKILLLGTVLFVGLSGCQHLIPNQEHQISITKPLGTTQCSDTDPNTELKKHKAVLEQANIQVYSAEIGTDGMSHIALCGTADGKIAIFNVNKTSLLTVQSLGYKQIVMD</sequence>
<organism evidence="1 2">
    <name type="scientific">Acinetobacter albensis</name>
    <dbReference type="NCBI Taxonomy" id="1673609"/>
    <lineage>
        <taxon>Bacteria</taxon>
        <taxon>Pseudomonadati</taxon>
        <taxon>Pseudomonadota</taxon>
        <taxon>Gammaproteobacteria</taxon>
        <taxon>Moraxellales</taxon>
        <taxon>Moraxellaceae</taxon>
        <taxon>Acinetobacter</taxon>
    </lineage>
</organism>
<gene>
    <name evidence="1" type="ORF">GA0116959_11722</name>
</gene>